<dbReference type="InterPro" id="IPR016812">
    <property type="entry name" value="PPase_methylesterase_euk"/>
</dbReference>
<evidence type="ECO:0000256" key="1">
    <source>
        <dbReference type="ARBA" id="ARBA00022487"/>
    </source>
</evidence>
<evidence type="ECO:0000313" key="3">
    <source>
        <dbReference type="Proteomes" id="UP000887564"/>
    </source>
</evidence>
<dbReference type="WBParaSite" id="PEQ_0000232901-mRNA-1">
    <property type="protein sequence ID" value="PEQ_0000232901-mRNA-1"/>
    <property type="gene ID" value="PEQ_0000232901"/>
</dbReference>
<keyword evidence="2" id="KW-0378">Hydrolase</keyword>
<proteinExistence type="predicted"/>
<keyword evidence="1" id="KW-0719">Serine esterase</keyword>
<dbReference type="InterPro" id="IPR029058">
    <property type="entry name" value="AB_hydrolase_fold"/>
</dbReference>
<evidence type="ECO:0000256" key="2">
    <source>
        <dbReference type="ARBA" id="ARBA00022801"/>
    </source>
</evidence>
<organism evidence="3 4">
    <name type="scientific">Parascaris equorum</name>
    <name type="common">Equine roundworm</name>
    <dbReference type="NCBI Taxonomy" id="6256"/>
    <lineage>
        <taxon>Eukaryota</taxon>
        <taxon>Metazoa</taxon>
        <taxon>Ecdysozoa</taxon>
        <taxon>Nematoda</taxon>
        <taxon>Chromadorea</taxon>
        <taxon>Rhabditida</taxon>
        <taxon>Spirurina</taxon>
        <taxon>Ascaridomorpha</taxon>
        <taxon>Ascaridoidea</taxon>
        <taxon>Ascarididae</taxon>
        <taxon>Parascaris</taxon>
    </lineage>
</organism>
<sequence>WKIKRDLSPLSWDAFFDKKLTVDVGEDKFCVYVKGNTGPVFYLLHGAGYSGLTWACFTVGTASSLGLHLEENMQLRQFCAEGDIFSSRENI</sequence>
<dbReference type="Gene3D" id="3.40.50.1820">
    <property type="entry name" value="alpha/beta hydrolase"/>
    <property type="match status" value="1"/>
</dbReference>
<reference evidence="4" key="1">
    <citation type="submission" date="2022-11" db="UniProtKB">
        <authorList>
            <consortium name="WormBaseParasite"/>
        </authorList>
    </citation>
    <scope>IDENTIFICATION</scope>
</reference>
<dbReference type="PANTHER" id="PTHR14189">
    <property type="entry name" value="PROTEIN PHOSPHATASE METHYLESTERASE-1 RELATED"/>
    <property type="match status" value="1"/>
</dbReference>
<dbReference type="Proteomes" id="UP000887564">
    <property type="component" value="Unplaced"/>
</dbReference>
<dbReference type="PANTHER" id="PTHR14189:SF0">
    <property type="entry name" value="PROTEIN PHOSPHATASE METHYLESTERASE 1"/>
    <property type="match status" value="1"/>
</dbReference>
<protein>
    <submittedName>
        <fullName evidence="4">Protein phosphatase methylesterase-1</fullName>
    </submittedName>
</protein>
<keyword evidence="3" id="KW-1185">Reference proteome</keyword>
<accession>A0A914R6R4</accession>
<name>A0A914R6R4_PAREQ</name>
<dbReference type="AlphaFoldDB" id="A0A914R6R4"/>
<evidence type="ECO:0000313" key="4">
    <source>
        <dbReference type="WBParaSite" id="PEQ_0000232901-mRNA-1"/>
    </source>
</evidence>
<dbReference type="GO" id="GO:0051723">
    <property type="term" value="F:protein methylesterase activity"/>
    <property type="evidence" value="ECO:0007669"/>
    <property type="project" value="InterPro"/>
</dbReference>